<dbReference type="AlphaFoldDB" id="A0A067BUF3"/>
<evidence type="ECO:0000313" key="2">
    <source>
        <dbReference type="Proteomes" id="UP000030745"/>
    </source>
</evidence>
<reference evidence="1 2" key="1">
    <citation type="journal article" date="2013" name="PLoS Genet.">
        <title>Distinctive expansion of potential virulence genes in the genome of the oomycete fish pathogen Saprolegnia parasitica.</title>
        <authorList>
            <person name="Jiang R.H."/>
            <person name="de Bruijn I."/>
            <person name="Haas B.J."/>
            <person name="Belmonte R."/>
            <person name="Lobach L."/>
            <person name="Christie J."/>
            <person name="van den Ackerveken G."/>
            <person name="Bottin A."/>
            <person name="Bulone V."/>
            <person name="Diaz-Moreno S.M."/>
            <person name="Dumas B."/>
            <person name="Fan L."/>
            <person name="Gaulin E."/>
            <person name="Govers F."/>
            <person name="Grenville-Briggs L.J."/>
            <person name="Horner N.R."/>
            <person name="Levin J.Z."/>
            <person name="Mammella M."/>
            <person name="Meijer H.J."/>
            <person name="Morris P."/>
            <person name="Nusbaum C."/>
            <person name="Oome S."/>
            <person name="Phillips A.J."/>
            <person name="van Rooyen D."/>
            <person name="Rzeszutek E."/>
            <person name="Saraiva M."/>
            <person name="Secombes C.J."/>
            <person name="Seidl M.F."/>
            <person name="Snel B."/>
            <person name="Stassen J.H."/>
            <person name="Sykes S."/>
            <person name="Tripathy S."/>
            <person name="van den Berg H."/>
            <person name="Vega-Arreguin J.C."/>
            <person name="Wawra S."/>
            <person name="Young S.K."/>
            <person name="Zeng Q."/>
            <person name="Dieguez-Uribeondo J."/>
            <person name="Russ C."/>
            <person name="Tyler B.M."/>
            <person name="van West P."/>
        </authorList>
    </citation>
    <scope>NUCLEOTIDE SEQUENCE [LARGE SCALE GENOMIC DNA]</scope>
    <source>
        <strain evidence="1 2">CBS 223.65</strain>
    </source>
</reference>
<evidence type="ECO:0000313" key="1">
    <source>
        <dbReference type="EMBL" id="KDO21903.1"/>
    </source>
</evidence>
<dbReference type="VEuPathDB" id="FungiDB:SPRG_13086"/>
<dbReference type="Proteomes" id="UP000030745">
    <property type="component" value="Unassembled WGS sequence"/>
</dbReference>
<dbReference type="RefSeq" id="XP_012207349.1">
    <property type="nucleotide sequence ID" value="XM_012351959.1"/>
</dbReference>
<sequence length="126" mass="13736">MNAVFFGNPFAVAQLVYSDLSTLLARGKEGKTALEIGRELREENLCTGTVSMRKKPVEVAAVLEDAERWRVLLLARDLSMTTARFCADCGAPLSIEDLKCSKATCGVAKAVQPLLSSAKKLFTKRK</sequence>
<dbReference type="GeneID" id="24134991"/>
<protein>
    <submittedName>
        <fullName evidence="1">Uncharacterized protein</fullName>
    </submittedName>
</protein>
<accession>A0A067BUF3</accession>
<dbReference type="EMBL" id="KK583278">
    <property type="protein sequence ID" value="KDO21903.1"/>
    <property type="molecule type" value="Genomic_DNA"/>
</dbReference>
<name>A0A067BUF3_SAPPC</name>
<dbReference type="KEGG" id="spar:SPRG_13086"/>
<proteinExistence type="predicted"/>
<organism evidence="1 2">
    <name type="scientific">Saprolegnia parasitica (strain CBS 223.65)</name>
    <dbReference type="NCBI Taxonomy" id="695850"/>
    <lineage>
        <taxon>Eukaryota</taxon>
        <taxon>Sar</taxon>
        <taxon>Stramenopiles</taxon>
        <taxon>Oomycota</taxon>
        <taxon>Saprolegniomycetes</taxon>
        <taxon>Saprolegniales</taxon>
        <taxon>Saprolegniaceae</taxon>
        <taxon>Saprolegnia</taxon>
    </lineage>
</organism>
<gene>
    <name evidence="1" type="ORF">SPRG_13086</name>
</gene>
<keyword evidence="2" id="KW-1185">Reference proteome</keyword>